<dbReference type="InterPro" id="IPR004017">
    <property type="entry name" value="Cys_rich_dom"/>
</dbReference>
<dbReference type="Gene3D" id="1.20.1050.140">
    <property type="match status" value="1"/>
</dbReference>
<dbReference type="KEGG" id="vab:WPS_19850"/>
<dbReference type="GO" id="GO:0016491">
    <property type="term" value="F:oxidoreductase activity"/>
    <property type="evidence" value="ECO:0007669"/>
    <property type="project" value="UniProtKB-KW"/>
</dbReference>
<dbReference type="RefSeq" id="WP_317994358.1">
    <property type="nucleotide sequence ID" value="NZ_AP025523.1"/>
</dbReference>
<proteinExistence type="predicted"/>
<feature type="domain" description="Cysteine-rich" evidence="2">
    <location>
        <begin position="167"/>
        <end position="257"/>
    </location>
</feature>
<organism evidence="3 4">
    <name type="scientific">Vulcanimicrobium alpinum</name>
    <dbReference type="NCBI Taxonomy" id="3016050"/>
    <lineage>
        <taxon>Bacteria</taxon>
        <taxon>Bacillati</taxon>
        <taxon>Vulcanimicrobiota</taxon>
        <taxon>Vulcanimicrobiia</taxon>
        <taxon>Vulcanimicrobiales</taxon>
        <taxon>Vulcanimicrobiaceae</taxon>
        <taxon>Vulcanimicrobium</taxon>
    </lineage>
</organism>
<dbReference type="InterPro" id="IPR051278">
    <property type="entry name" value="HdrB/HdrD_reductase"/>
</dbReference>
<dbReference type="Pfam" id="PF02754">
    <property type="entry name" value="CCG"/>
    <property type="match status" value="2"/>
</dbReference>
<evidence type="ECO:0000256" key="1">
    <source>
        <dbReference type="ARBA" id="ARBA00023002"/>
    </source>
</evidence>
<evidence type="ECO:0000313" key="4">
    <source>
        <dbReference type="Proteomes" id="UP001317532"/>
    </source>
</evidence>
<keyword evidence="4" id="KW-1185">Reference proteome</keyword>
<dbReference type="PANTHER" id="PTHR42947:SF1">
    <property type="entry name" value="COB--COM HETERODISULFIDE REDUCTASE SUBUNIT B 1"/>
    <property type="match status" value="1"/>
</dbReference>
<dbReference type="Proteomes" id="UP001317532">
    <property type="component" value="Chromosome"/>
</dbReference>
<evidence type="ECO:0000259" key="2">
    <source>
        <dbReference type="Pfam" id="PF02754"/>
    </source>
</evidence>
<dbReference type="AlphaFoldDB" id="A0AAN1XWL3"/>
<dbReference type="EMBL" id="AP025523">
    <property type="protein sequence ID" value="BDE06709.1"/>
    <property type="molecule type" value="Genomic_DNA"/>
</dbReference>
<keyword evidence="1" id="KW-0560">Oxidoreductase</keyword>
<sequence>MTMVMDKPAIKGKSKSAQMRKYGFFPGCVAKESCKELFNSTMLLADRLGIELVELTAASCCGASVLNDTNRDVARVLNARTYAQAEALGLDDVITICSTCTGHMRAANKELLEDERHMGQANAILGKFGAKYDGTVKVRHLLWLLADDIGLDELKKMVVRPLNGLKVAPFYGCHIIRPESVNGWESARNPHSLEDLIVALGGEAVDYAGKTRCCGFHVQLEKDGIAANMVGQNMRMAKDQGAEAVLTPCPLCHLALDGYQADAVSRWGRTDLPIFHLPQLVGLALGIDPSTLGMNKHIISPGLVLQEHDLAPAHVA</sequence>
<gene>
    <name evidence="3" type="ORF">WPS_19850</name>
</gene>
<feature type="domain" description="Cysteine-rich" evidence="2">
    <location>
        <begin position="23"/>
        <end position="105"/>
    </location>
</feature>
<name>A0AAN1XWL3_UNVUL</name>
<protein>
    <submittedName>
        <fullName evidence="3">Heterodisulfide reductase</fullName>
    </submittedName>
</protein>
<dbReference type="PANTHER" id="PTHR42947">
    <property type="entry name" value="COB--COM HETERODISULFIDE REDUCTASE SUBUNIT B 1"/>
    <property type="match status" value="1"/>
</dbReference>
<reference evidence="3 4" key="1">
    <citation type="journal article" date="2022" name="ISME Commun">
        <title>Vulcanimicrobium alpinus gen. nov. sp. nov., the first cultivated representative of the candidate phylum 'Eremiobacterota', is a metabolically versatile aerobic anoxygenic phototroph.</title>
        <authorList>
            <person name="Yabe S."/>
            <person name="Muto K."/>
            <person name="Abe K."/>
            <person name="Yokota A."/>
            <person name="Staudigel H."/>
            <person name="Tebo B.M."/>
        </authorList>
    </citation>
    <scope>NUCLEOTIDE SEQUENCE [LARGE SCALE GENOMIC DNA]</scope>
    <source>
        <strain evidence="3 4">WC8-2</strain>
    </source>
</reference>
<dbReference type="Gene3D" id="3.40.50.11810">
    <property type="match status" value="1"/>
</dbReference>
<evidence type="ECO:0000313" key="3">
    <source>
        <dbReference type="EMBL" id="BDE06709.1"/>
    </source>
</evidence>
<accession>A0AAN1XWL3</accession>